<comment type="caution">
    <text evidence="1">The sequence shown here is derived from an EMBL/GenBank/DDBJ whole genome shotgun (WGS) entry which is preliminary data.</text>
</comment>
<dbReference type="AlphaFoldDB" id="A0A016VRI4"/>
<evidence type="ECO:0000313" key="1">
    <source>
        <dbReference type="EMBL" id="EYC30174.1"/>
    </source>
</evidence>
<name>A0A016VRI4_9BILA</name>
<organism evidence="1 2">
    <name type="scientific">Ancylostoma ceylanicum</name>
    <dbReference type="NCBI Taxonomy" id="53326"/>
    <lineage>
        <taxon>Eukaryota</taxon>
        <taxon>Metazoa</taxon>
        <taxon>Ecdysozoa</taxon>
        <taxon>Nematoda</taxon>
        <taxon>Chromadorea</taxon>
        <taxon>Rhabditida</taxon>
        <taxon>Rhabditina</taxon>
        <taxon>Rhabditomorpha</taxon>
        <taxon>Strongyloidea</taxon>
        <taxon>Ancylostomatidae</taxon>
        <taxon>Ancylostomatinae</taxon>
        <taxon>Ancylostoma</taxon>
    </lineage>
</organism>
<sequence>MESPSHPFKMMESSHEEWELVGGNGTEDCYESPGLSEQHLRFVRLLPIAHMMTANNEGCHIGCVSAGIVRYGRVVLSARRTDSKKEPSKYKSPW</sequence>
<protein>
    <submittedName>
        <fullName evidence="1">Uncharacterized protein</fullName>
    </submittedName>
</protein>
<keyword evidence="2" id="KW-1185">Reference proteome</keyword>
<proteinExistence type="predicted"/>
<reference evidence="2" key="1">
    <citation type="journal article" date="2015" name="Nat. Genet.">
        <title>The genome and transcriptome of the zoonotic hookworm Ancylostoma ceylanicum identify infection-specific gene families.</title>
        <authorList>
            <person name="Schwarz E.M."/>
            <person name="Hu Y."/>
            <person name="Antoshechkin I."/>
            <person name="Miller M.M."/>
            <person name="Sternberg P.W."/>
            <person name="Aroian R.V."/>
        </authorList>
    </citation>
    <scope>NUCLEOTIDE SEQUENCE</scope>
    <source>
        <strain evidence="2">HY135</strain>
    </source>
</reference>
<evidence type="ECO:0000313" key="2">
    <source>
        <dbReference type="Proteomes" id="UP000024635"/>
    </source>
</evidence>
<dbReference type="EMBL" id="JARK01001341">
    <property type="protein sequence ID" value="EYC30174.1"/>
    <property type="molecule type" value="Genomic_DNA"/>
</dbReference>
<gene>
    <name evidence="1" type="primary">Acey_s0005.g2494</name>
    <name evidence="1" type="ORF">Y032_0005g2494</name>
</gene>
<dbReference type="Proteomes" id="UP000024635">
    <property type="component" value="Unassembled WGS sequence"/>
</dbReference>
<accession>A0A016VRI4</accession>